<dbReference type="PANTHER" id="PTHR11088:SF89">
    <property type="entry name" value="TRNA DIMETHYLALLYLTRANSFERASE"/>
    <property type="match status" value="1"/>
</dbReference>
<dbReference type="OrthoDB" id="775260at2759"/>
<keyword evidence="3" id="KW-0067">ATP-binding</keyword>
<dbReference type="GO" id="GO:0005524">
    <property type="term" value="F:ATP binding"/>
    <property type="evidence" value="ECO:0007669"/>
    <property type="project" value="UniProtKB-KW"/>
</dbReference>
<protein>
    <submittedName>
        <fullName evidence="4">tRNA dimethylallyltransferase, mitochondrial</fullName>
    </submittedName>
</protein>
<name>A0A310SSU0_9HYME</name>
<dbReference type="InterPro" id="IPR039657">
    <property type="entry name" value="Dimethylallyltransferase"/>
</dbReference>
<dbReference type="EMBL" id="KQ760785">
    <property type="protein sequence ID" value="OAD59125.1"/>
    <property type="molecule type" value="Genomic_DNA"/>
</dbReference>
<evidence type="ECO:0000256" key="2">
    <source>
        <dbReference type="ARBA" id="ARBA00022741"/>
    </source>
</evidence>
<evidence type="ECO:0000256" key="3">
    <source>
        <dbReference type="ARBA" id="ARBA00022840"/>
    </source>
</evidence>
<evidence type="ECO:0000313" key="4">
    <source>
        <dbReference type="EMBL" id="OAD59125.1"/>
    </source>
</evidence>
<dbReference type="SUPFAM" id="SSF57667">
    <property type="entry name" value="beta-beta-alpha zinc fingers"/>
    <property type="match status" value="1"/>
</dbReference>
<dbReference type="Proteomes" id="UP000250275">
    <property type="component" value="Unassembled WGS sequence"/>
</dbReference>
<keyword evidence="1 4" id="KW-0808">Transferase</keyword>
<dbReference type="PANTHER" id="PTHR11088">
    <property type="entry name" value="TRNA DIMETHYLALLYLTRANSFERASE"/>
    <property type="match status" value="1"/>
</dbReference>
<evidence type="ECO:0000313" key="5">
    <source>
        <dbReference type="Proteomes" id="UP000250275"/>
    </source>
</evidence>
<gene>
    <name evidence="4" type="ORF">WN48_09799</name>
</gene>
<keyword evidence="5" id="KW-1185">Reference proteome</keyword>
<reference evidence="4 5" key="1">
    <citation type="submission" date="2015-07" db="EMBL/GenBank/DDBJ databases">
        <title>The genome of Eufriesea mexicana.</title>
        <authorList>
            <person name="Pan H."/>
            <person name="Kapheim K."/>
        </authorList>
    </citation>
    <scope>NUCLEOTIDE SEQUENCE [LARGE SCALE GENOMIC DNA]</scope>
    <source>
        <strain evidence="4">0111107269</strain>
        <tissue evidence="4">Whole body</tissue>
    </source>
</reference>
<dbReference type="Gene3D" id="3.30.160.60">
    <property type="entry name" value="Classic Zinc Finger"/>
    <property type="match status" value="1"/>
</dbReference>
<organism evidence="4 5">
    <name type="scientific">Eufriesea mexicana</name>
    <dbReference type="NCBI Taxonomy" id="516756"/>
    <lineage>
        <taxon>Eukaryota</taxon>
        <taxon>Metazoa</taxon>
        <taxon>Ecdysozoa</taxon>
        <taxon>Arthropoda</taxon>
        <taxon>Hexapoda</taxon>
        <taxon>Insecta</taxon>
        <taxon>Pterygota</taxon>
        <taxon>Neoptera</taxon>
        <taxon>Endopterygota</taxon>
        <taxon>Hymenoptera</taxon>
        <taxon>Apocrita</taxon>
        <taxon>Aculeata</taxon>
        <taxon>Apoidea</taxon>
        <taxon>Anthophila</taxon>
        <taxon>Apidae</taxon>
        <taxon>Eufriesea</taxon>
    </lineage>
</organism>
<keyword evidence="2" id="KW-0547">Nucleotide-binding</keyword>
<proteinExistence type="predicted"/>
<dbReference type="GO" id="GO:0052381">
    <property type="term" value="F:tRNA dimethylallyltransferase activity"/>
    <property type="evidence" value="ECO:0007669"/>
    <property type="project" value="TreeGrafter"/>
</dbReference>
<dbReference type="AlphaFoldDB" id="A0A310SSU0"/>
<sequence>MSAENGKILGRDAPSVSEKQTVLSAYMRLPCHKSKISERVYAPTVAKGLREVETSPRTSEQVLEPPSKFLLGIHLLARIFSITDIFAFCFGNGTTPGNICTNNNIVLLLRSADYTQGIFQSIGFKEFHAYLVLPEEERRKKKGQELLQKGIDDLKLVTKRYARKQEKWIMNRLVLRKDRQVPPIYVLDCSNTNEWNDKVYEPAVTIIEAALKGEKPTQKPINEVVTEQKYTDSSNEENHYCKVCDRIFIGKQWDIHMTSIKHKRVLKKRKRLEEREKTDEEKR</sequence>
<evidence type="ECO:0000256" key="1">
    <source>
        <dbReference type="ARBA" id="ARBA00022679"/>
    </source>
</evidence>
<accession>A0A310SSU0</accession>
<dbReference type="Gene3D" id="1.10.287.890">
    <property type="entry name" value="Crystal structure of tRNA isopentenylpyrophosphate transferase (bh2366) domain"/>
    <property type="match status" value="1"/>
</dbReference>
<dbReference type="GO" id="GO:0006400">
    <property type="term" value="P:tRNA modification"/>
    <property type="evidence" value="ECO:0007669"/>
    <property type="project" value="TreeGrafter"/>
</dbReference>
<dbReference type="GO" id="GO:0005739">
    <property type="term" value="C:mitochondrion"/>
    <property type="evidence" value="ECO:0007669"/>
    <property type="project" value="TreeGrafter"/>
</dbReference>
<dbReference type="InterPro" id="IPR036236">
    <property type="entry name" value="Znf_C2H2_sf"/>
</dbReference>
<dbReference type="Pfam" id="PF01715">
    <property type="entry name" value="IPPT"/>
    <property type="match status" value="1"/>
</dbReference>